<comment type="caution">
    <text evidence="3">The sequence shown here is derived from an EMBL/GenBank/DDBJ whole genome shotgun (WGS) entry which is preliminary data.</text>
</comment>
<dbReference type="GO" id="GO:0003677">
    <property type="term" value="F:DNA binding"/>
    <property type="evidence" value="ECO:0007669"/>
    <property type="project" value="InterPro"/>
</dbReference>
<feature type="coiled-coil region" evidence="1">
    <location>
        <begin position="234"/>
        <end position="359"/>
    </location>
</feature>
<dbReference type="NCBIfam" id="NF041497">
    <property type="entry name" value="MobV"/>
    <property type="match status" value="1"/>
</dbReference>
<dbReference type="EMBL" id="AMCI01005256">
    <property type="protein sequence ID" value="EJW96495.1"/>
    <property type="molecule type" value="Genomic_DNA"/>
</dbReference>
<dbReference type="CDD" id="cd17242">
    <property type="entry name" value="MobM_relaxase"/>
    <property type="match status" value="1"/>
</dbReference>
<evidence type="ECO:0000313" key="3">
    <source>
        <dbReference type="EMBL" id="EJW96495.1"/>
    </source>
</evidence>
<dbReference type="Gene3D" id="1.10.287.1490">
    <property type="match status" value="1"/>
</dbReference>
<dbReference type="GO" id="GO:0006310">
    <property type="term" value="P:DNA recombination"/>
    <property type="evidence" value="ECO:0007669"/>
    <property type="project" value="InterPro"/>
</dbReference>
<evidence type="ECO:0000256" key="2">
    <source>
        <dbReference type="SAM" id="MobiDB-lite"/>
    </source>
</evidence>
<keyword evidence="1" id="KW-0175">Coiled coil</keyword>
<name>J9C9C0_9ZZZZ</name>
<dbReference type="Gene3D" id="3.30.930.30">
    <property type="match status" value="1"/>
</dbReference>
<protein>
    <submittedName>
        <fullName evidence="3">Plasmid recombination enzyme</fullName>
    </submittedName>
</protein>
<dbReference type="Pfam" id="PF01076">
    <property type="entry name" value="Mob_Pre"/>
    <property type="match status" value="1"/>
</dbReference>
<evidence type="ECO:0000256" key="1">
    <source>
        <dbReference type="SAM" id="Coils"/>
    </source>
</evidence>
<proteinExistence type="predicted"/>
<organism evidence="3">
    <name type="scientific">gut metagenome</name>
    <dbReference type="NCBI Taxonomy" id="749906"/>
    <lineage>
        <taxon>unclassified sequences</taxon>
        <taxon>metagenomes</taxon>
        <taxon>organismal metagenomes</taxon>
    </lineage>
</organism>
<gene>
    <name evidence="3" type="ORF">EVA_15395</name>
</gene>
<dbReference type="InterPro" id="IPR001668">
    <property type="entry name" value="Mob_Pre"/>
</dbReference>
<sequence length="483" mass="55563">MANAKQVMDFRPSKGITTAQSNEHQRRWTEKGWQSAEAKGNYDRSREHLNFEIRQGKVVPVDKRLSIPERMAAMLREQGIKDPNEGLAEPRFRTVVNFIFGGSRERMLELAFGNQTIHLDRTADNSSLVRNPDIEAWAKDVYSFVSGKYGEQNIAAFIVHLDELNPHIHCTLLPIKDGKFAYKQIFAGKDKYEFSARIKQLHNEFAEVNRKWGMSRGTSISETGARHRSTEEYRRQLSEECTAAEQTLETHRHTLAELQAEIRMAERRVKGLTTMVQNLTAKKEQKEQELSKLYADMEMATDHPEILQEKKEKLEQELKAIHDKLDDKQMKLQEANQKLEDLNRDMVSIQDRTEELRNEAVKYSGTIQRGVDTLFKDVLSETLVKDYMQRVDKLPAESRALFDDSLLQDFAERGTEIIHCAMMLFLGYVDDATTFAETHGGGGGGSDLKWGRNDDEDNRAWARRCMAMASRMMRPSGGRKVRR</sequence>
<reference evidence="3" key="1">
    <citation type="journal article" date="2012" name="PLoS ONE">
        <title>Gene sets for utilization of primary and secondary nutrition supplies in the distal gut of endangered iberian lynx.</title>
        <authorList>
            <person name="Alcaide M."/>
            <person name="Messina E."/>
            <person name="Richter M."/>
            <person name="Bargiela R."/>
            <person name="Peplies J."/>
            <person name="Huws S.A."/>
            <person name="Newbold C.J."/>
            <person name="Golyshin P.N."/>
            <person name="Simon M.A."/>
            <person name="Lopez G."/>
            <person name="Yakimov M.M."/>
            <person name="Ferrer M."/>
        </authorList>
    </citation>
    <scope>NUCLEOTIDE SEQUENCE</scope>
</reference>
<dbReference type="AlphaFoldDB" id="J9C9C0"/>
<accession>J9C9C0</accession>
<feature type="region of interest" description="Disordered" evidence="2">
    <location>
        <begin position="1"/>
        <end position="27"/>
    </location>
</feature>
<dbReference type="SUPFAM" id="SSF57997">
    <property type="entry name" value="Tropomyosin"/>
    <property type="match status" value="1"/>
</dbReference>